<dbReference type="InterPro" id="IPR001036">
    <property type="entry name" value="Acrflvin-R"/>
</dbReference>
<keyword evidence="2" id="KW-1133">Transmembrane helix</keyword>
<accession>A0AAU7CM15</accession>
<reference evidence="3" key="1">
    <citation type="submission" date="2024-05" db="EMBL/GenBank/DDBJ databases">
        <title>Planctomycetes of the genus Singulisphaera possess chitinolytic capabilities.</title>
        <authorList>
            <person name="Ivanova A."/>
        </authorList>
    </citation>
    <scope>NUCLEOTIDE SEQUENCE</scope>
    <source>
        <strain evidence="3">Ch08T</strain>
    </source>
</reference>
<dbReference type="InterPro" id="IPR027463">
    <property type="entry name" value="AcrB_DN_DC_subdom"/>
</dbReference>
<feature type="transmembrane region" description="Helical" evidence="2">
    <location>
        <begin position="1075"/>
        <end position="1095"/>
    </location>
</feature>
<gene>
    <name evidence="3" type="ORF">V5E97_08540</name>
</gene>
<dbReference type="SUPFAM" id="SSF82866">
    <property type="entry name" value="Multidrug efflux transporter AcrB transmembrane domain"/>
    <property type="match status" value="2"/>
</dbReference>
<evidence type="ECO:0000256" key="1">
    <source>
        <dbReference type="SAM" id="MobiDB-lite"/>
    </source>
</evidence>
<dbReference type="GO" id="GO:0042910">
    <property type="term" value="F:xenobiotic transmembrane transporter activity"/>
    <property type="evidence" value="ECO:0007669"/>
    <property type="project" value="TreeGrafter"/>
</dbReference>
<feature type="transmembrane region" description="Helical" evidence="2">
    <location>
        <begin position="12"/>
        <end position="29"/>
    </location>
</feature>
<feature type="transmembrane region" description="Helical" evidence="2">
    <location>
        <begin position="713"/>
        <end position="730"/>
    </location>
</feature>
<feature type="transmembrane region" description="Helical" evidence="2">
    <location>
        <begin position="1046"/>
        <end position="1068"/>
    </location>
</feature>
<keyword evidence="2" id="KW-0812">Transmembrane</keyword>
<dbReference type="PANTHER" id="PTHR32063">
    <property type="match status" value="1"/>
</dbReference>
<dbReference type="Gene3D" id="3.30.2090.10">
    <property type="entry name" value="Multidrug efflux transporter AcrB TolC docking domain, DN and DC subdomains"/>
    <property type="match status" value="2"/>
</dbReference>
<feature type="transmembrane region" description="Helical" evidence="2">
    <location>
        <begin position="548"/>
        <end position="570"/>
    </location>
</feature>
<feature type="transmembrane region" description="Helical" evidence="2">
    <location>
        <begin position="1178"/>
        <end position="1201"/>
    </location>
</feature>
<dbReference type="PANTHER" id="PTHR32063:SF18">
    <property type="entry name" value="CATION EFFLUX SYSTEM PROTEIN"/>
    <property type="match status" value="1"/>
</dbReference>
<dbReference type="EMBL" id="CP155447">
    <property type="protein sequence ID" value="XBH06069.1"/>
    <property type="molecule type" value="Genomic_DNA"/>
</dbReference>
<evidence type="ECO:0000256" key="2">
    <source>
        <dbReference type="SAM" id="Phobius"/>
    </source>
</evidence>
<dbReference type="AlphaFoldDB" id="A0AAU7CM15"/>
<feature type="transmembrane region" description="Helical" evidence="2">
    <location>
        <begin position="1145"/>
        <end position="1166"/>
    </location>
</feature>
<sequence>MTTSQYFVYKRPIAWTLLIATILWGIYAYRSMPQRQDPLIQIRSGVVLTWYPGAVAVEVEQEVSRKIEKVMTENPAVEHVRSLSQKGQSIVFIDLYETIKNAEAIWQDLSNKLEAITDLPTVAGQPLRPKLNKDFGDTVATMLTVSSPPITDFEVEQRAELIVRKLEAARAARPEALRDRRYSGVLVHPSSVSPDFIERIGRSALQHLVEAGLAEDGQYLAMLGAGVVDFRLADGANEARLHSEVNRWERETLGAGLGHPDIWPALLICEPQALAAEMKRQVQEEPGGVARYTYEDLHRFADLIQDRLRQSPRVGKIEQIGVQEQAVFLYYSNRRLSALGIEPMALAQQLAYRNINMPGGSVELPEQTLAVKPSGPYRDRREIGETVVEVRNGSPLYLRDLAEVVRGYEDPARTLNFRTVKHDPLHPPTALDTAEPESEAKAKAKAEAKADHDEGSLPAGPAQLWTTRAVTLAICHVKGTQIADFGRDVDRTLASLQGVLPDDLQVERTSDEPHEVHRKIELFKDCLIEAMVIVIVVTLLFMEWRSALLVALSIPITVAMTLGMCAMLGVDIQQISIAALIIALGLLVDDPVVAGDAINRELAHGTPRDVAAWLGPQKLARAILYATLTNIVAFLPLLLVGGGAGEFIQSLPIVVTASLVASRIVSMTFIPMLGYYMLKGQKGLESGLAEGGKGSRFARIYNGFSELCMEHKWSALAACLVVLFAAASLIPKIGTNFFPKDLHNTFTVNLFLPEGTPIRQTKAEAMKAIEAIDKLAGSEAEAYTTFVGAGGPRFWLSVVPEQPASNYAQILVHTRDAFATAALASRMKRDLPPSFATARVTVEQLESGPPIGTPIQIRLQGPELATLRLLGDEVKRLMVGFPGTENIHDDWDPESLQINLNIATDRANMSAITNQDVAMMTSAGLSGYTATTIRERDRQVPVILRLRPDERSRMEDLNTMQVFSARANTNVPLEQVGSFRTEMISPKIGRRDNERCMTVKCDTVPGVLPSRVVDQLEAKLVEASKAWPPGYRFAFGGEKEEQAKGFAFMSVAMVASIIGIYLALVLQFNSLTKPLLVFAAVPFGMIGGLMGLLIFNVPLGFFAMLGLSSLAGVIISHVIVLFEYIEEAHERGEPLRRAVIDAALVRLRPVLVTVLATVGGLVPLAMKGGPLWEPLCCVQIIGLLVATLVTKVVVPVLYVLFVEDFKLIKWSAPGEHALEGPPAEYLVQAHATERPLAIPVI</sequence>
<name>A0AAU7CM15_9BACT</name>
<dbReference type="RefSeq" id="WP_406698920.1">
    <property type="nucleotide sequence ID" value="NZ_CP155447.1"/>
</dbReference>
<feature type="transmembrane region" description="Helical" evidence="2">
    <location>
        <begin position="622"/>
        <end position="641"/>
    </location>
</feature>
<keyword evidence="2" id="KW-0472">Membrane</keyword>
<dbReference type="GO" id="GO:0005886">
    <property type="term" value="C:plasma membrane"/>
    <property type="evidence" value="ECO:0007669"/>
    <property type="project" value="TreeGrafter"/>
</dbReference>
<dbReference type="SUPFAM" id="SSF82693">
    <property type="entry name" value="Multidrug efflux transporter AcrB pore domain, PN1, PN2, PC1 and PC2 subdomains"/>
    <property type="match status" value="2"/>
</dbReference>
<evidence type="ECO:0000313" key="3">
    <source>
        <dbReference type="EMBL" id="XBH06069.1"/>
    </source>
</evidence>
<dbReference type="Gene3D" id="3.30.70.1320">
    <property type="entry name" value="Multidrug efflux transporter AcrB pore domain like"/>
    <property type="match status" value="3"/>
</dbReference>
<dbReference type="SUPFAM" id="SSF82714">
    <property type="entry name" value="Multidrug efflux transporter AcrB TolC docking domain, DN and DC subdomains"/>
    <property type="match status" value="2"/>
</dbReference>
<dbReference type="Gene3D" id="3.30.70.1430">
    <property type="entry name" value="Multidrug efflux transporter AcrB pore domain"/>
    <property type="match status" value="2"/>
</dbReference>
<feature type="region of interest" description="Disordered" evidence="1">
    <location>
        <begin position="420"/>
        <end position="459"/>
    </location>
</feature>
<feature type="transmembrane region" description="Helical" evidence="2">
    <location>
        <begin position="653"/>
        <end position="678"/>
    </location>
</feature>
<proteinExistence type="predicted"/>
<dbReference type="Gene3D" id="3.30.70.1440">
    <property type="entry name" value="Multidrug efflux transporter AcrB pore domain"/>
    <property type="match status" value="1"/>
</dbReference>
<dbReference type="Gene3D" id="1.20.1640.10">
    <property type="entry name" value="Multidrug efflux transporter AcrB transmembrane domain"/>
    <property type="match status" value="3"/>
</dbReference>
<feature type="transmembrane region" description="Helical" evidence="2">
    <location>
        <begin position="1101"/>
        <end position="1125"/>
    </location>
</feature>
<dbReference type="Pfam" id="PF00873">
    <property type="entry name" value="ACR_tran"/>
    <property type="match status" value="3"/>
</dbReference>
<organism evidence="3">
    <name type="scientific">Singulisphaera sp. Ch08</name>
    <dbReference type="NCBI Taxonomy" id="3120278"/>
    <lineage>
        <taxon>Bacteria</taxon>
        <taxon>Pseudomonadati</taxon>
        <taxon>Planctomycetota</taxon>
        <taxon>Planctomycetia</taxon>
        <taxon>Isosphaerales</taxon>
        <taxon>Isosphaeraceae</taxon>
        <taxon>Singulisphaera</taxon>
    </lineage>
</organism>
<feature type="compositionally biased region" description="Basic and acidic residues" evidence="1">
    <location>
        <begin position="438"/>
        <end position="455"/>
    </location>
</feature>
<protein>
    <submittedName>
        <fullName evidence="3">Efflux RND transporter permease subunit</fullName>
    </submittedName>
</protein>